<proteinExistence type="predicted"/>
<dbReference type="KEGG" id="cut:CUTER_04740"/>
<feature type="chain" id="PRO_5002555129" evidence="1">
    <location>
        <begin position="27"/>
        <end position="290"/>
    </location>
</feature>
<feature type="signal peptide" evidence="1">
    <location>
        <begin position="1"/>
        <end position="26"/>
    </location>
</feature>
<gene>
    <name evidence="2" type="ORF">CUTER_04740</name>
</gene>
<evidence type="ECO:0000256" key="1">
    <source>
        <dbReference type="SAM" id="SignalP"/>
    </source>
</evidence>
<evidence type="ECO:0000313" key="2">
    <source>
        <dbReference type="EMBL" id="AKK10953.1"/>
    </source>
</evidence>
<reference evidence="2 3" key="1">
    <citation type="journal article" date="2015" name="Genome Announc.">
        <title>Virulence Factor Genes Detected in the Complete Genome Sequence of Corynebacterium uterequi DSM 45634, Isolated from the Uterus of a Maiden Mare.</title>
        <authorList>
            <person name="Ruckert C."/>
            <person name="Kriete M."/>
            <person name="Jaenicke S."/>
            <person name="Winkler A."/>
            <person name="Tauch A."/>
        </authorList>
    </citation>
    <scope>NUCLEOTIDE SEQUENCE [LARGE SCALE GENOMIC DNA]</scope>
    <source>
        <strain evidence="2 3">DSM 45634</strain>
    </source>
</reference>
<sequence length="290" mass="30788">MRSDRARRAGLAVALVAAACVGCASADDGPLSPAELAVVNRDRHVDPAFPRHPVVVGDVTGLETSRLLFDTSVSAIVAENDPAAKLRAASLAVFAHSPMLVYERHRHADIITELRRLGALRIVLVGEVGIAESSGTPTVFRDPGGLDALGDMTAFRFTERVIDDPQEAVTALIDLDGREPILLRTSWDEVSTDPNSRVRPLPVQTRRDGLNSPVAIATVDTPLASIANARAYGAKVRLVDGVDPRASWTTFEATVGLSDQPLLALGRDFGTDEHLAAAIAEAEAAVGVRR</sequence>
<reference evidence="3" key="2">
    <citation type="submission" date="2015-05" db="EMBL/GenBank/DDBJ databases">
        <title>Complete genome sequence of Corynebacterium uterequi DSM 45634, isolated from the uterus of a maiden mare.</title>
        <authorList>
            <person name="Ruckert C."/>
            <person name="Albersmeier A."/>
            <person name="Winkler A."/>
            <person name="Tauch A."/>
        </authorList>
    </citation>
    <scope>NUCLEOTIDE SEQUENCE [LARGE SCALE GENOMIC DNA]</scope>
    <source>
        <strain evidence="3">DSM 45634</strain>
    </source>
</reference>
<dbReference type="PROSITE" id="PS51257">
    <property type="entry name" value="PROKAR_LIPOPROTEIN"/>
    <property type="match status" value="1"/>
</dbReference>
<accession>A0A0G3HG71</accession>
<keyword evidence="1" id="KW-0732">Signal</keyword>
<dbReference type="PATRIC" id="fig|1072256.5.peg.941"/>
<dbReference type="Proteomes" id="UP000035548">
    <property type="component" value="Chromosome"/>
</dbReference>
<dbReference type="EMBL" id="CP011546">
    <property type="protein sequence ID" value="AKK10953.1"/>
    <property type="molecule type" value="Genomic_DNA"/>
</dbReference>
<protein>
    <submittedName>
        <fullName evidence="2">Uncharacterized protein</fullName>
    </submittedName>
</protein>
<dbReference type="AlphaFoldDB" id="A0A0G3HG71"/>
<organism evidence="2 3">
    <name type="scientific">Corynebacterium uterequi</name>
    <dbReference type="NCBI Taxonomy" id="1072256"/>
    <lineage>
        <taxon>Bacteria</taxon>
        <taxon>Bacillati</taxon>
        <taxon>Actinomycetota</taxon>
        <taxon>Actinomycetes</taxon>
        <taxon>Mycobacteriales</taxon>
        <taxon>Corynebacteriaceae</taxon>
        <taxon>Corynebacterium</taxon>
    </lineage>
</organism>
<keyword evidence="3" id="KW-1185">Reference proteome</keyword>
<dbReference type="RefSeq" id="WP_047259441.1">
    <property type="nucleotide sequence ID" value="NZ_CP011546.1"/>
</dbReference>
<dbReference type="OrthoDB" id="4419104at2"/>
<dbReference type="STRING" id="1072256.CUTER_04740"/>
<name>A0A0G3HG71_9CORY</name>
<evidence type="ECO:0000313" key="3">
    <source>
        <dbReference type="Proteomes" id="UP000035548"/>
    </source>
</evidence>